<keyword evidence="1" id="KW-0472">Membrane</keyword>
<protein>
    <submittedName>
        <fullName evidence="2">Uncharacterized protein</fullName>
    </submittedName>
</protein>
<sequence length="141" mass="16454">MSSTLRPVTAVRALKNEYGIKLQISVRDDNYFVVWFLFGLLFVAIIVIPSISHLIDIYKIGKLKRCKQLRKERMEREAEEARQLTISKDQRFVLPPNNRMAYYGQMTAVNVPPPRRGSIQQMQKTRFMHDEASLELQTQTP</sequence>
<evidence type="ECO:0000313" key="3">
    <source>
        <dbReference type="Proteomes" id="UP000549394"/>
    </source>
</evidence>
<name>A0A7I8V601_9ANNE</name>
<dbReference type="Proteomes" id="UP000549394">
    <property type="component" value="Unassembled WGS sequence"/>
</dbReference>
<reference evidence="2 3" key="1">
    <citation type="submission" date="2020-08" db="EMBL/GenBank/DDBJ databases">
        <authorList>
            <person name="Hejnol A."/>
        </authorList>
    </citation>
    <scope>NUCLEOTIDE SEQUENCE [LARGE SCALE GENOMIC DNA]</scope>
</reference>
<keyword evidence="3" id="KW-1185">Reference proteome</keyword>
<evidence type="ECO:0000256" key="1">
    <source>
        <dbReference type="SAM" id="Phobius"/>
    </source>
</evidence>
<dbReference type="AlphaFoldDB" id="A0A7I8V601"/>
<evidence type="ECO:0000313" key="2">
    <source>
        <dbReference type="EMBL" id="CAD5111724.1"/>
    </source>
</evidence>
<gene>
    <name evidence="2" type="ORF">DGYR_LOCUS971</name>
</gene>
<dbReference type="EMBL" id="CAJFCJ010000002">
    <property type="protein sequence ID" value="CAD5111724.1"/>
    <property type="molecule type" value="Genomic_DNA"/>
</dbReference>
<organism evidence="2 3">
    <name type="scientific">Dimorphilus gyrociliatus</name>
    <dbReference type="NCBI Taxonomy" id="2664684"/>
    <lineage>
        <taxon>Eukaryota</taxon>
        <taxon>Metazoa</taxon>
        <taxon>Spiralia</taxon>
        <taxon>Lophotrochozoa</taxon>
        <taxon>Annelida</taxon>
        <taxon>Polychaeta</taxon>
        <taxon>Polychaeta incertae sedis</taxon>
        <taxon>Dinophilidae</taxon>
        <taxon>Dimorphilus</taxon>
    </lineage>
</organism>
<accession>A0A7I8V601</accession>
<comment type="caution">
    <text evidence="2">The sequence shown here is derived from an EMBL/GenBank/DDBJ whole genome shotgun (WGS) entry which is preliminary data.</text>
</comment>
<keyword evidence="1" id="KW-0812">Transmembrane</keyword>
<proteinExistence type="predicted"/>
<keyword evidence="1" id="KW-1133">Transmembrane helix</keyword>
<feature type="transmembrane region" description="Helical" evidence="1">
    <location>
        <begin position="32"/>
        <end position="55"/>
    </location>
</feature>